<dbReference type="Proteomes" id="UP001175001">
    <property type="component" value="Unassembled WGS sequence"/>
</dbReference>
<proteinExistence type="predicted"/>
<feature type="non-terminal residue" evidence="1">
    <location>
        <position position="1"/>
    </location>
</feature>
<evidence type="ECO:0000313" key="2">
    <source>
        <dbReference type="Proteomes" id="UP001175001"/>
    </source>
</evidence>
<dbReference type="EMBL" id="JAUJDW010000210">
    <property type="protein sequence ID" value="KAK0612730.1"/>
    <property type="molecule type" value="Genomic_DNA"/>
</dbReference>
<reference evidence="1" key="1">
    <citation type="submission" date="2023-06" db="EMBL/GenBank/DDBJ databases">
        <title>Multi-omics analyses reveal the molecular pathogenesis toolkit of Lasiodiplodia hormozganensis, a cross-kingdom pathogen.</title>
        <authorList>
            <person name="Felix C."/>
            <person name="Meneses R."/>
            <person name="Goncalves M.F.M."/>
            <person name="Tilleman L."/>
            <person name="Duarte A.S."/>
            <person name="Jorrin-Novo J.V."/>
            <person name="Van De Peer Y."/>
            <person name="Deforce D."/>
            <person name="Van Nieuwerburgh F."/>
            <person name="Esteves A.C."/>
            <person name="Alves A."/>
        </authorList>
    </citation>
    <scope>NUCLEOTIDE SEQUENCE</scope>
    <source>
        <strain evidence="1">CBS 339.90</strain>
    </source>
</reference>
<protein>
    <submittedName>
        <fullName evidence="1">Uncharacterized protein</fullName>
    </submittedName>
</protein>
<comment type="caution">
    <text evidence="1">The sequence shown here is derived from an EMBL/GenBank/DDBJ whole genome shotgun (WGS) entry which is preliminary data.</text>
</comment>
<sequence length="34" mass="4016">ISDEQKPEVKAVVKKTLLNMHDFPDLQNYVQQCR</sequence>
<name>A0AA39WCH3_9PEZI</name>
<gene>
    <name evidence="1" type="ORF">DIS24_g11984</name>
</gene>
<keyword evidence="2" id="KW-1185">Reference proteome</keyword>
<accession>A0AA39WCH3</accession>
<evidence type="ECO:0000313" key="1">
    <source>
        <dbReference type="EMBL" id="KAK0612730.1"/>
    </source>
</evidence>
<organism evidence="1 2">
    <name type="scientific">Lasiodiplodia hormozganensis</name>
    <dbReference type="NCBI Taxonomy" id="869390"/>
    <lineage>
        <taxon>Eukaryota</taxon>
        <taxon>Fungi</taxon>
        <taxon>Dikarya</taxon>
        <taxon>Ascomycota</taxon>
        <taxon>Pezizomycotina</taxon>
        <taxon>Dothideomycetes</taxon>
        <taxon>Dothideomycetes incertae sedis</taxon>
        <taxon>Botryosphaeriales</taxon>
        <taxon>Botryosphaeriaceae</taxon>
        <taxon>Lasiodiplodia</taxon>
    </lineage>
</organism>
<dbReference type="AlphaFoldDB" id="A0AA39WCH3"/>